<name>A0ABT5B274_9BACT</name>
<organism evidence="1 2">
    <name type="scientific">Nannocystis radixulma</name>
    <dbReference type="NCBI Taxonomy" id="2995305"/>
    <lineage>
        <taxon>Bacteria</taxon>
        <taxon>Pseudomonadati</taxon>
        <taxon>Myxococcota</taxon>
        <taxon>Polyangia</taxon>
        <taxon>Nannocystales</taxon>
        <taxon>Nannocystaceae</taxon>
        <taxon>Nannocystis</taxon>
    </lineage>
</organism>
<keyword evidence="2" id="KW-1185">Reference proteome</keyword>
<gene>
    <name evidence="1" type="ORF">POL58_08530</name>
</gene>
<dbReference type="EMBL" id="JAQNDN010000002">
    <property type="protein sequence ID" value="MDC0667780.1"/>
    <property type="molecule type" value="Genomic_DNA"/>
</dbReference>
<comment type="caution">
    <text evidence="1">The sequence shown here is derived from an EMBL/GenBank/DDBJ whole genome shotgun (WGS) entry which is preliminary data.</text>
</comment>
<dbReference type="RefSeq" id="WP_271996148.1">
    <property type="nucleotide sequence ID" value="NZ_JAQNDN010000002.1"/>
</dbReference>
<proteinExistence type="predicted"/>
<evidence type="ECO:0000313" key="1">
    <source>
        <dbReference type="EMBL" id="MDC0667780.1"/>
    </source>
</evidence>
<protein>
    <submittedName>
        <fullName evidence="1">Uncharacterized protein</fullName>
    </submittedName>
</protein>
<dbReference type="Proteomes" id="UP001217838">
    <property type="component" value="Unassembled WGS sequence"/>
</dbReference>
<accession>A0ABT5B274</accession>
<evidence type="ECO:0000313" key="2">
    <source>
        <dbReference type="Proteomes" id="UP001217838"/>
    </source>
</evidence>
<reference evidence="1 2" key="1">
    <citation type="submission" date="2022-11" db="EMBL/GenBank/DDBJ databases">
        <title>Minimal conservation of predation-associated metabolite biosynthetic gene clusters underscores biosynthetic potential of Myxococcota including descriptions for ten novel species: Archangium lansinium sp. nov., Myxococcus landrumus sp. nov., Nannocystis bai.</title>
        <authorList>
            <person name="Ahearne A."/>
            <person name="Stevens C."/>
            <person name="Dowd S."/>
        </authorList>
    </citation>
    <scope>NUCLEOTIDE SEQUENCE [LARGE SCALE GENOMIC DNA]</scope>
    <source>
        <strain evidence="1 2">NCELM</strain>
    </source>
</reference>
<sequence>MNGIERLEYQFGNEHSPTQRHGRVVLTLAAPDSLSVYNIGRRGERRWHAAVDGSLWSPLENALREAGFPAVPRQSLLPAGSAIRELTVVGDPCGRAGLPWHAALDLPGYATVFAILDNLLEQATEGSLPCEARVRCPGPQPVWVIPTSICTGSA</sequence>